<dbReference type="InterPro" id="IPR012910">
    <property type="entry name" value="Plug_dom"/>
</dbReference>
<evidence type="ECO:0000259" key="5">
    <source>
        <dbReference type="Pfam" id="PF07715"/>
    </source>
</evidence>
<dbReference type="AlphaFoldDB" id="A0A7G5XJR3"/>
<name>A0A7G5XJR3_9BACT</name>
<dbReference type="Gene3D" id="2.40.170.20">
    <property type="entry name" value="TonB-dependent receptor, beta-barrel domain"/>
    <property type="match status" value="1"/>
</dbReference>
<feature type="chain" id="PRO_5028871679" evidence="4">
    <location>
        <begin position="30"/>
        <end position="968"/>
    </location>
</feature>
<dbReference type="GO" id="GO:0009279">
    <property type="term" value="C:cell outer membrane"/>
    <property type="evidence" value="ECO:0007669"/>
    <property type="project" value="UniProtKB-SubCell"/>
</dbReference>
<evidence type="ECO:0000256" key="4">
    <source>
        <dbReference type="SAM" id="SignalP"/>
    </source>
</evidence>
<dbReference type="NCBIfam" id="TIGR04056">
    <property type="entry name" value="OMP_RagA_SusC"/>
    <property type="match status" value="1"/>
</dbReference>
<dbReference type="Pfam" id="PF07715">
    <property type="entry name" value="Plug"/>
    <property type="match status" value="1"/>
</dbReference>
<dbReference type="InterPro" id="IPR036942">
    <property type="entry name" value="Beta-barrel_TonB_sf"/>
</dbReference>
<keyword evidence="7" id="KW-1185">Reference proteome</keyword>
<organism evidence="6 7">
    <name type="scientific">Lacibacter sediminis</name>
    <dbReference type="NCBI Taxonomy" id="2760713"/>
    <lineage>
        <taxon>Bacteria</taxon>
        <taxon>Pseudomonadati</taxon>
        <taxon>Bacteroidota</taxon>
        <taxon>Chitinophagia</taxon>
        <taxon>Chitinophagales</taxon>
        <taxon>Chitinophagaceae</taxon>
        <taxon>Lacibacter</taxon>
    </lineage>
</organism>
<evidence type="ECO:0000313" key="7">
    <source>
        <dbReference type="Proteomes" id="UP000515344"/>
    </source>
</evidence>
<dbReference type="SUPFAM" id="SSF56935">
    <property type="entry name" value="Porins"/>
    <property type="match status" value="1"/>
</dbReference>
<keyword evidence="3" id="KW-0998">Cell outer membrane</keyword>
<gene>
    <name evidence="6" type="ORF">H4075_05830</name>
</gene>
<dbReference type="RefSeq" id="WP_182805014.1">
    <property type="nucleotide sequence ID" value="NZ_CP060007.1"/>
</dbReference>
<dbReference type="Proteomes" id="UP000515344">
    <property type="component" value="Chromosome"/>
</dbReference>
<evidence type="ECO:0000313" key="6">
    <source>
        <dbReference type="EMBL" id="QNA45716.1"/>
    </source>
</evidence>
<proteinExistence type="predicted"/>
<keyword evidence="2" id="KW-0472">Membrane</keyword>
<dbReference type="InterPro" id="IPR023996">
    <property type="entry name" value="TonB-dep_OMP_SusC/RagA"/>
</dbReference>
<accession>A0A7G5XJR3</accession>
<evidence type="ECO:0000256" key="2">
    <source>
        <dbReference type="ARBA" id="ARBA00023136"/>
    </source>
</evidence>
<reference evidence="7" key="1">
    <citation type="submission" date="2020-08" db="EMBL/GenBank/DDBJ databases">
        <title>Lacibacter sp. S13-6-6 genome sequencing.</title>
        <authorList>
            <person name="Jin L."/>
        </authorList>
    </citation>
    <scope>NUCLEOTIDE SEQUENCE [LARGE SCALE GENOMIC DNA]</scope>
    <source>
        <strain evidence="7">S13-6-6</strain>
    </source>
</reference>
<dbReference type="InterPro" id="IPR037066">
    <property type="entry name" value="Plug_dom_sf"/>
</dbReference>
<sequence>MNKRVILAANAGKCILTVLTFLTSLGAIAQTDTASAPKDSIVVVVTNGVKLQHEVNHIPLTYIHKQPVLSLQQMLKGNAAGVYVQEPSGEPGTEQNIFVRGISSPLLSKRELFDQQAAVYLNGIPLVQDNPFAYEIQKYDFNRIGPATNLLAAINLDNIESIEVIKDPVVLAKLGPVATNGAIWITTKNAHSGYREISINSYYGFAQTPSVTPVNAAYENNFRKPFYDRFGTLVDRLNYPPYLRDSTNVDYYGPANWIDNYYKNTPLYNVDLSLTGGSERANFRFFGGATKNASSADETAINRYTGSFFINAAPIKWLMVSSMITYNRMERTRNRNIRDRLAEQRYNPDLTNPLTPNKNLYSSYLNEFNKAIDENISNVIQGYFALSANLNKFSYNGRIAFDYNEGIRDAFWPTTLLEKNNFVSNYFGYNQRVVISNTVSYKLNVNKRQKLLLEAGQNFMADTYKYDYAYAYNGPNDFVKINVVNGDPNAADYLLPTSFRVNYFPGKMRSALASFSGNATYSFNDVLKLHAVVSRDGSSNMQPDNRWTTNFSGGAEWDIKKQFDTKLKRINAFTVTGSWARLGRLLSDDRFNAGAQYRVDMGWGNEPTLGSYVGMPGISRPYTSGWIGYGIPWAYSDQLNIGFRLATLNRRLKFALDIYNREDKEMLLPVPVPVEWGYTSAYKNGMHVRNNGVDLTVAADLLPAESNTVRWNFALNLNYNNNKLIALPGGLQEVIIGNNKLEVGKRIDAFWVLLNNRVGSAYPPSGLATNYRGVPFKAGDPRWVDVTNDDTINDEDKVLKGNYIPKVSGGFSNSIGFKSFTLDAQFYFAIGRKVLNQYASSRLNFINVEASNNINSVKEITFWEKKMDLSSYPMYNPWSAVVPYRLEQDMFLDDASFLKLRSLSLSYNLKTGKKKTFTSCVFYVTGTNLLTITPFKGDDPELVNYNGIYTGYGLPLSRTFITGVRVGL</sequence>
<dbReference type="EMBL" id="CP060007">
    <property type="protein sequence ID" value="QNA45716.1"/>
    <property type="molecule type" value="Genomic_DNA"/>
</dbReference>
<keyword evidence="4" id="KW-0732">Signal</keyword>
<dbReference type="Gene3D" id="2.170.130.10">
    <property type="entry name" value="TonB-dependent receptor, plug domain"/>
    <property type="match status" value="1"/>
</dbReference>
<feature type="signal peptide" evidence="4">
    <location>
        <begin position="1"/>
        <end position="29"/>
    </location>
</feature>
<evidence type="ECO:0000256" key="3">
    <source>
        <dbReference type="ARBA" id="ARBA00023237"/>
    </source>
</evidence>
<comment type="subcellular location">
    <subcellularLocation>
        <location evidence="1">Cell outer membrane</location>
    </subcellularLocation>
</comment>
<feature type="domain" description="TonB-dependent receptor plug" evidence="5">
    <location>
        <begin position="54"/>
        <end position="170"/>
    </location>
</feature>
<dbReference type="KEGG" id="lacs:H4075_05830"/>
<evidence type="ECO:0000256" key="1">
    <source>
        <dbReference type="ARBA" id="ARBA00004442"/>
    </source>
</evidence>
<protein>
    <submittedName>
        <fullName evidence="6">SusC/RagA family TonB-linked outer membrane protein</fullName>
    </submittedName>
</protein>